<sequence>MAYDALAESLRLIETGTLAPRASLSRSCRHLAMAVDVAGNYAVTMFARRSVGRTVIDSWVLARRDGSWSMICGETGSNAAEHRLQYRPARLDVGLPPELGLSSHIATSHTGMARDTGVRSVFRPTGRWVYFTSVKVSAEVATVSISGRQVIVPWHGEVPFVWTGRRPQIEARAEDGTLLGQDRPCAP</sequence>
<name>A0AA37USS8_9MICO</name>
<comment type="caution">
    <text evidence="1">The sequence shown here is derived from an EMBL/GenBank/DDBJ whole genome shotgun (WGS) entry which is preliminary data.</text>
</comment>
<organism evidence="1 2">
    <name type="scientific">Litorihabitans aurantiacus</name>
    <dbReference type="NCBI Taxonomy" id="1930061"/>
    <lineage>
        <taxon>Bacteria</taxon>
        <taxon>Bacillati</taxon>
        <taxon>Actinomycetota</taxon>
        <taxon>Actinomycetes</taxon>
        <taxon>Micrococcales</taxon>
        <taxon>Beutenbergiaceae</taxon>
        <taxon>Litorihabitans</taxon>
    </lineage>
</organism>
<dbReference type="RefSeq" id="WP_284249442.1">
    <property type="nucleotide sequence ID" value="NZ_BSUM01000001.1"/>
</dbReference>
<reference evidence="1" key="1">
    <citation type="journal article" date="2014" name="Int. J. Syst. Evol. Microbiol.">
        <title>Complete genome sequence of Corynebacterium casei LMG S-19264T (=DSM 44701T), isolated from a smear-ripened cheese.</title>
        <authorList>
            <consortium name="US DOE Joint Genome Institute (JGI-PGF)"/>
            <person name="Walter F."/>
            <person name="Albersmeier A."/>
            <person name="Kalinowski J."/>
            <person name="Ruckert C."/>
        </authorList>
    </citation>
    <scope>NUCLEOTIDE SEQUENCE</scope>
    <source>
        <strain evidence="1">NBRC 112290</strain>
    </source>
</reference>
<dbReference type="EMBL" id="BSUM01000001">
    <property type="protein sequence ID" value="GMA30725.1"/>
    <property type="molecule type" value="Genomic_DNA"/>
</dbReference>
<evidence type="ECO:0000313" key="2">
    <source>
        <dbReference type="Proteomes" id="UP001157161"/>
    </source>
</evidence>
<reference evidence="1" key="2">
    <citation type="submission" date="2023-02" db="EMBL/GenBank/DDBJ databases">
        <authorList>
            <person name="Sun Q."/>
            <person name="Mori K."/>
        </authorList>
    </citation>
    <scope>NUCLEOTIDE SEQUENCE</scope>
    <source>
        <strain evidence="1">NBRC 112290</strain>
    </source>
</reference>
<dbReference type="Proteomes" id="UP001157161">
    <property type="component" value="Unassembled WGS sequence"/>
</dbReference>
<proteinExistence type="predicted"/>
<dbReference type="AlphaFoldDB" id="A0AA37USS8"/>
<accession>A0AA37USS8</accession>
<keyword evidence="2" id="KW-1185">Reference proteome</keyword>
<evidence type="ECO:0000313" key="1">
    <source>
        <dbReference type="EMBL" id="GMA30725.1"/>
    </source>
</evidence>
<gene>
    <name evidence="1" type="ORF">GCM10025875_07170</name>
</gene>
<protein>
    <submittedName>
        <fullName evidence="1">Uncharacterized protein</fullName>
    </submittedName>
</protein>